<protein>
    <submittedName>
        <fullName evidence="1">Uncharacterized protein</fullName>
    </submittedName>
</protein>
<sequence length="163" mass="17905">MSFKKLPPTIPTPVVIFSLSLGSSQDIDCLDSLALLGLPSLLILAPLFSTFASSADEFHIAPNKNLVNFADLNRILHSENFLQRGGQLRAVHVILGFKPISKRFQSPKHAIKAKDSRLALIDIAVLGFLTESPPFSTQGTRLFAPLTAKLLYSHKQPLPFDEE</sequence>
<dbReference type="AlphaFoldDB" id="A0AAW2D0L1"/>
<accession>A0AAW2D0L1</accession>
<comment type="caution">
    <text evidence="1">The sequence shown here is derived from an EMBL/GenBank/DDBJ whole genome shotgun (WGS) entry which is preliminary data.</text>
</comment>
<reference evidence="1 2" key="1">
    <citation type="submission" date="2024-01" db="EMBL/GenBank/DDBJ databases">
        <title>A telomere-to-telomere, gap-free genome of sweet tea (Lithocarpus litseifolius).</title>
        <authorList>
            <person name="Zhou J."/>
        </authorList>
    </citation>
    <scope>NUCLEOTIDE SEQUENCE [LARGE SCALE GENOMIC DNA]</scope>
    <source>
        <strain evidence="1">Zhou-2022a</strain>
        <tissue evidence="1">Leaf</tissue>
    </source>
</reference>
<dbReference type="Proteomes" id="UP001459277">
    <property type="component" value="Unassembled WGS sequence"/>
</dbReference>
<gene>
    <name evidence="1" type="ORF">SO802_011180</name>
</gene>
<organism evidence="1 2">
    <name type="scientific">Lithocarpus litseifolius</name>
    <dbReference type="NCBI Taxonomy" id="425828"/>
    <lineage>
        <taxon>Eukaryota</taxon>
        <taxon>Viridiplantae</taxon>
        <taxon>Streptophyta</taxon>
        <taxon>Embryophyta</taxon>
        <taxon>Tracheophyta</taxon>
        <taxon>Spermatophyta</taxon>
        <taxon>Magnoliopsida</taxon>
        <taxon>eudicotyledons</taxon>
        <taxon>Gunneridae</taxon>
        <taxon>Pentapetalae</taxon>
        <taxon>rosids</taxon>
        <taxon>fabids</taxon>
        <taxon>Fagales</taxon>
        <taxon>Fagaceae</taxon>
        <taxon>Lithocarpus</taxon>
    </lineage>
</organism>
<name>A0AAW2D0L1_9ROSI</name>
<evidence type="ECO:0000313" key="2">
    <source>
        <dbReference type="Proteomes" id="UP001459277"/>
    </source>
</evidence>
<proteinExistence type="predicted"/>
<dbReference type="EMBL" id="JAZDWU010000004">
    <property type="protein sequence ID" value="KAL0003619.1"/>
    <property type="molecule type" value="Genomic_DNA"/>
</dbReference>
<keyword evidence="2" id="KW-1185">Reference proteome</keyword>
<evidence type="ECO:0000313" key="1">
    <source>
        <dbReference type="EMBL" id="KAL0003619.1"/>
    </source>
</evidence>